<evidence type="ECO:0000256" key="2">
    <source>
        <dbReference type="ARBA" id="ARBA00005025"/>
    </source>
</evidence>
<dbReference type="GO" id="GO:0009097">
    <property type="term" value="P:isoleucine biosynthetic process"/>
    <property type="evidence" value="ECO:0007669"/>
    <property type="project" value="UniProtKB-UniPathway"/>
</dbReference>
<dbReference type="InterPro" id="IPR002912">
    <property type="entry name" value="ACT_dom"/>
</dbReference>
<comment type="caution">
    <text evidence="8">The sequence shown here is derived from an EMBL/GenBank/DDBJ whole genome shotgun (WGS) entry which is preliminary data.</text>
</comment>
<dbReference type="PROSITE" id="PS51671">
    <property type="entry name" value="ACT"/>
    <property type="match status" value="1"/>
</dbReference>
<dbReference type="PANTHER" id="PTHR31242">
    <property type="entry name" value="ACETOLACTATE SYNTHASE SMALL SUBUNIT, MITOCHONDRIAL"/>
    <property type="match status" value="1"/>
</dbReference>
<feature type="domain" description="ACT" evidence="7">
    <location>
        <begin position="115"/>
        <end position="189"/>
    </location>
</feature>
<dbReference type="InterPro" id="IPR039557">
    <property type="entry name" value="AHAS_ACT"/>
</dbReference>
<dbReference type="InterPro" id="IPR053050">
    <property type="entry name" value="ALS_regulatory_subunit"/>
</dbReference>
<dbReference type="InterPro" id="IPR054480">
    <property type="entry name" value="AHAS_small-like_ACT"/>
</dbReference>
<name>A0A397J3F3_9GLOM</name>
<gene>
    <name evidence="8" type="ORF">Glove_104g39</name>
</gene>
<dbReference type="GO" id="GO:0009099">
    <property type="term" value="P:L-valine biosynthetic process"/>
    <property type="evidence" value="ECO:0007669"/>
    <property type="project" value="UniProtKB-UniPathway"/>
</dbReference>
<evidence type="ECO:0000256" key="3">
    <source>
        <dbReference type="ARBA" id="ARBA00006341"/>
    </source>
</evidence>
<dbReference type="STRING" id="1348612.A0A397J3F3"/>
<dbReference type="GO" id="GO:0042645">
    <property type="term" value="C:mitochondrial nucleoid"/>
    <property type="evidence" value="ECO:0007669"/>
    <property type="project" value="TreeGrafter"/>
</dbReference>
<proteinExistence type="inferred from homology"/>
<evidence type="ECO:0000259" key="7">
    <source>
        <dbReference type="PROSITE" id="PS51671"/>
    </source>
</evidence>
<evidence type="ECO:0000256" key="1">
    <source>
        <dbReference type="ARBA" id="ARBA00004974"/>
    </source>
</evidence>
<dbReference type="EMBL" id="PQFF01000097">
    <property type="protein sequence ID" value="RHZ82701.1"/>
    <property type="molecule type" value="Genomic_DNA"/>
</dbReference>
<dbReference type="UniPathway" id="UPA00047">
    <property type="reaction ID" value="UER00055"/>
</dbReference>
<feature type="compositionally biased region" description="Basic and acidic residues" evidence="6">
    <location>
        <begin position="330"/>
        <end position="346"/>
    </location>
</feature>
<evidence type="ECO:0000256" key="5">
    <source>
        <dbReference type="ARBA" id="ARBA00023304"/>
    </source>
</evidence>
<comment type="pathway">
    <text evidence="1">Amino-acid biosynthesis; L-isoleucine biosynthesis; L-isoleucine from 2-oxobutanoate: step 1/4.</text>
</comment>
<dbReference type="GO" id="GO:0005948">
    <property type="term" value="C:acetolactate synthase complex"/>
    <property type="evidence" value="ECO:0007669"/>
    <property type="project" value="TreeGrafter"/>
</dbReference>
<organism evidence="8 9">
    <name type="scientific">Diversispora epigaea</name>
    <dbReference type="NCBI Taxonomy" id="1348612"/>
    <lineage>
        <taxon>Eukaryota</taxon>
        <taxon>Fungi</taxon>
        <taxon>Fungi incertae sedis</taxon>
        <taxon>Mucoromycota</taxon>
        <taxon>Glomeromycotina</taxon>
        <taxon>Glomeromycetes</taxon>
        <taxon>Diversisporales</taxon>
        <taxon>Diversisporaceae</taxon>
        <taxon>Diversispora</taxon>
    </lineage>
</organism>
<keyword evidence="4" id="KW-0028">Amino-acid biosynthesis</keyword>
<dbReference type="NCBIfam" id="TIGR00119">
    <property type="entry name" value="acolac_sm"/>
    <property type="match status" value="1"/>
</dbReference>
<dbReference type="AlphaFoldDB" id="A0A397J3F3"/>
<dbReference type="FunFam" id="3.30.70.260:FF:000001">
    <property type="entry name" value="Acetolactate synthase, small subunit"/>
    <property type="match status" value="1"/>
</dbReference>
<dbReference type="Gene3D" id="3.30.70.260">
    <property type="match status" value="1"/>
</dbReference>
<feature type="region of interest" description="Disordered" evidence="6">
    <location>
        <begin position="326"/>
        <end position="357"/>
    </location>
</feature>
<dbReference type="UniPathway" id="UPA00049">
    <property type="reaction ID" value="UER00059"/>
</dbReference>
<dbReference type="InterPro" id="IPR019455">
    <property type="entry name" value="Acetolactate_synth_ssu_C"/>
</dbReference>
<evidence type="ECO:0000256" key="6">
    <source>
        <dbReference type="SAM" id="MobiDB-lite"/>
    </source>
</evidence>
<dbReference type="OrthoDB" id="2013116at2759"/>
<sequence length="357" mass="39902">MFVGVSRSVLPLWDQFYVSNYSFRAFSALTKNQTRINNKIISSPHITPIIFNRIINYNKSTKSSTSAIEYKLTHPRKKVYPLFTYNLPTQTVEEAVTNILYNTPAPSPVPPKRHILNCLVQNEPGVLSRVSGILAARGFNIDSLVVASTEVNDLSRMTIVLRGHDDVIEQARRQLEDLVPVWAVLDYTQTSIIERELLLIKLSILGPEHLHEQLATIKHEEYDDQFMPEADLESEPPDPTSVLSEDSTIINDISPILPSTALRHKHAHLRALLDLCQLFGAKMVDVATDSVGIELTARPSKLDAFIKLVKPYGILEAARSGMMALPRTPILDRQDKSSSSEGKEEKDEVDATMLPPG</sequence>
<dbReference type="Proteomes" id="UP000266861">
    <property type="component" value="Unassembled WGS sequence"/>
</dbReference>
<dbReference type="CDD" id="cd04878">
    <property type="entry name" value="ACT_AHAS"/>
    <property type="match status" value="1"/>
</dbReference>
<keyword evidence="9" id="KW-1185">Reference proteome</keyword>
<dbReference type="InterPro" id="IPR004789">
    <property type="entry name" value="Acetalactate_synth_ssu"/>
</dbReference>
<protein>
    <recommendedName>
        <fullName evidence="7">ACT domain-containing protein</fullName>
    </recommendedName>
</protein>
<evidence type="ECO:0000256" key="4">
    <source>
        <dbReference type="ARBA" id="ARBA00022605"/>
    </source>
</evidence>
<dbReference type="PANTHER" id="PTHR31242:SF2">
    <property type="entry name" value="ACETOLACTATE SYNTHASE SMALL SUBUNIT, MITOCHONDRIAL"/>
    <property type="match status" value="1"/>
</dbReference>
<dbReference type="GO" id="GO:1990610">
    <property type="term" value="F:acetolactate synthase regulator activity"/>
    <property type="evidence" value="ECO:0007669"/>
    <property type="project" value="InterPro"/>
</dbReference>
<comment type="similarity">
    <text evidence="3">Belongs to the acetolactate synthase small subunit family.</text>
</comment>
<comment type="pathway">
    <text evidence="2">Amino-acid biosynthesis; L-valine biosynthesis; L-valine from pyruvate: step 1/4.</text>
</comment>
<reference evidence="8 9" key="1">
    <citation type="submission" date="2018-08" db="EMBL/GenBank/DDBJ databases">
        <title>Genome and evolution of the arbuscular mycorrhizal fungus Diversispora epigaea (formerly Glomus versiforme) and its bacterial endosymbionts.</title>
        <authorList>
            <person name="Sun X."/>
            <person name="Fei Z."/>
            <person name="Harrison M."/>
        </authorList>
    </citation>
    <scope>NUCLEOTIDE SEQUENCE [LARGE SCALE GENOMIC DNA]</scope>
    <source>
        <strain evidence="8 9">IT104</strain>
    </source>
</reference>
<accession>A0A397J3F3</accession>
<keyword evidence="5" id="KW-0100">Branched-chain amino acid biosynthesis</keyword>
<dbReference type="InterPro" id="IPR045865">
    <property type="entry name" value="ACT-like_dom_sf"/>
</dbReference>
<dbReference type="SUPFAM" id="SSF55021">
    <property type="entry name" value="ACT-like"/>
    <property type="match status" value="2"/>
</dbReference>
<evidence type="ECO:0000313" key="9">
    <source>
        <dbReference type="Proteomes" id="UP000266861"/>
    </source>
</evidence>
<dbReference type="InterPro" id="IPR027271">
    <property type="entry name" value="Acetolactate_synth/TF_NikR_C"/>
</dbReference>
<evidence type="ECO:0000313" key="8">
    <source>
        <dbReference type="EMBL" id="RHZ82701.1"/>
    </source>
</evidence>
<dbReference type="Pfam" id="PF22629">
    <property type="entry name" value="ACT_AHAS_ss"/>
    <property type="match status" value="1"/>
</dbReference>
<dbReference type="Pfam" id="PF10369">
    <property type="entry name" value="ALS_ss_C"/>
    <property type="match status" value="1"/>
</dbReference>
<dbReference type="Gene3D" id="3.30.70.1150">
    <property type="entry name" value="ACT-like. Chain A, domain 2"/>
    <property type="match status" value="1"/>
</dbReference>